<feature type="region of interest" description="Disordered" evidence="1">
    <location>
        <begin position="156"/>
        <end position="193"/>
    </location>
</feature>
<dbReference type="AlphaFoldDB" id="A0A917ZIH0"/>
<protein>
    <recommendedName>
        <fullName evidence="5">Integral membrane protein</fullName>
    </recommendedName>
</protein>
<feature type="compositionally biased region" description="Gly residues" evidence="1">
    <location>
        <begin position="165"/>
        <end position="175"/>
    </location>
</feature>
<feature type="compositionally biased region" description="Gly residues" evidence="1">
    <location>
        <begin position="40"/>
        <end position="67"/>
    </location>
</feature>
<keyword evidence="4" id="KW-1185">Reference proteome</keyword>
<keyword evidence="2" id="KW-0472">Membrane</keyword>
<feature type="transmembrane region" description="Helical" evidence="2">
    <location>
        <begin position="197"/>
        <end position="218"/>
    </location>
</feature>
<feature type="compositionally biased region" description="Polar residues" evidence="1">
    <location>
        <begin position="1"/>
        <end position="12"/>
    </location>
</feature>
<keyword evidence="2" id="KW-0812">Transmembrane</keyword>
<dbReference type="RefSeq" id="WP_189130485.1">
    <property type="nucleotide sequence ID" value="NZ_BMMS01000004.1"/>
</dbReference>
<dbReference type="EMBL" id="BMMS01000004">
    <property type="protein sequence ID" value="GGO83393.1"/>
    <property type="molecule type" value="Genomic_DNA"/>
</dbReference>
<evidence type="ECO:0000313" key="4">
    <source>
        <dbReference type="Proteomes" id="UP000641932"/>
    </source>
</evidence>
<sequence length="259" mass="26927">MSSGRNQDQQDNPFAPPPEGTPDRPWQPRTPPPSQTGPDSGQGPGQGPEEGQDGGEQGGGEQGGGHQGRPPGPWGPPRRPDHQGDWPARPGGGDRGPQQTQGPRFDVTDPAQRRARYALLSGMWAFFFIVFSVPQLSLLLGALALYWGISSLRAKPKPANPAGQPGAGATAGQGALGQSAQPGQPGGSGAPATKPQFATAMSGLVAGGLSVLLVLGMFSLQLVYRDYFTCVSDSLTSAARQSCSKEIPSWLERTVGVKN</sequence>
<feature type="transmembrane region" description="Helical" evidence="2">
    <location>
        <begin position="123"/>
        <end position="149"/>
    </location>
</feature>
<gene>
    <name evidence="3" type="ORF">GCM10012280_12280</name>
</gene>
<dbReference type="Proteomes" id="UP000641932">
    <property type="component" value="Unassembled WGS sequence"/>
</dbReference>
<name>A0A917ZIH0_9ACTN</name>
<proteinExistence type="predicted"/>
<comment type="caution">
    <text evidence="3">The sequence shown here is derived from an EMBL/GenBank/DDBJ whole genome shotgun (WGS) entry which is preliminary data.</text>
</comment>
<reference evidence="3" key="2">
    <citation type="submission" date="2020-09" db="EMBL/GenBank/DDBJ databases">
        <authorList>
            <person name="Sun Q."/>
            <person name="Zhou Y."/>
        </authorList>
    </citation>
    <scope>NUCLEOTIDE SEQUENCE</scope>
    <source>
        <strain evidence="3">CGMCC 4.7201</strain>
    </source>
</reference>
<accession>A0A917ZIH0</accession>
<evidence type="ECO:0000256" key="2">
    <source>
        <dbReference type="SAM" id="Phobius"/>
    </source>
</evidence>
<evidence type="ECO:0008006" key="5">
    <source>
        <dbReference type="Google" id="ProtNLM"/>
    </source>
</evidence>
<feature type="region of interest" description="Disordered" evidence="1">
    <location>
        <begin position="1"/>
        <end position="109"/>
    </location>
</feature>
<organism evidence="3 4">
    <name type="scientific">Wenjunlia tyrosinilytica</name>
    <dbReference type="NCBI Taxonomy" id="1544741"/>
    <lineage>
        <taxon>Bacteria</taxon>
        <taxon>Bacillati</taxon>
        <taxon>Actinomycetota</taxon>
        <taxon>Actinomycetes</taxon>
        <taxon>Kitasatosporales</taxon>
        <taxon>Streptomycetaceae</taxon>
        <taxon>Wenjunlia</taxon>
    </lineage>
</organism>
<evidence type="ECO:0000256" key="1">
    <source>
        <dbReference type="SAM" id="MobiDB-lite"/>
    </source>
</evidence>
<keyword evidence="2" id="KW-1133">Transmembrane helix</keyword>
<reference evidence="3" key="1">
    <citation type="journal article" date="2014" name="Int. J. Syst. Evol. Microbiol.">
        <title>Complete genome sequence of Corynebacterium casei LMG S-19264T (=DSM 44701T), isolated from a smear-ripened cheese.</title>
        <authorList>
            <consortium name="US DOE Joint Genome Institute (JGI-PGF)"/>
            <person name="Walter F."/>
            <person name="Albersmeier A."/>
            <person name="Kalinowski J."/>
            <person name="Ruckert C."/>
        </authorList>
    </citation>
    <scope>NUCLEOTIDE SEQUENCE</scope>
    <source>
        <strain evidence="3">CGMCC 4.7201</strain>
    </source>
</reference>
<evidence type="ECO:0000313" key="3">
    <source>
        <dbReference type="EMBL" id="GGO83393.1"/>
    </source>
</evidence>